<sequence length="245" mass="26223">MSAFAADQPSAEPTDPFGSDRWPELRHAFFEGAQFTFDDRVKVSAPEVAEDPFDVVVSVDATALPEVEEVLVIADFNPFPQALRFTPGRASAALGFRLKLDGSTPVRAAARTSDGRWHLNGTRVQTTSGGCSLPASGSSHSDWQETLNQVSTRIRPTPDGGQRLRIEISHPMDTGLVQGIPIFHIDTLEIANGAGQRLMRIEPGPPVARDPIFTLDIPAGALGPGPIRISGRDNNGNLIQAEAAP</sequence>
<dbReference type="Proteomes" id="UP001597337">
    <property type="component" value="Unassembled WGS sequence"/>
</dbReference>
<dbReference type="Gene3D" id="2.60.40.2470">
    <property type="entry name" value="SoxY domain"/>
    <property type="match status" value="1"/>
</dbReference>
<dbReference type="InterPro" id="IPR032711">
    <property type="entry name" value="SoxY"/>
</dbReference>
<gene>
    <name evidence="3" type="ORF">ACFSJC_10485</name>
</gene>
<dbReference type="EMBL" id="JBHUHX010000022">
    <property type="protein sequence ID" value="MFD2112266.1"/>
    <property type="molecule type" value="Genomic_DNA"/>
</dbReference>
<accession>A0ABW4Y7X7</accession>
<dbReference type="Pfam" id="PF08770">
    <property type="entry name" value="SoxZ"/>
    <property type="match status" value="1"/>
</dbReference>
<organism evidence="3 4">
    <name type="scientific">Thiorhodococcus fuscus</name>
    <dbReference type="NCBI Taxonomy" id="527200"/>
    <lineage>
        <taxon>Bacteria</taxon>
        <taxon>Pseudomonadati</taxon>
        <taxon>Pseudomonadota</taxon>
        <taxon>Gammaproteobacteria</taxon>
        <taxon>Chromatiales</taxon>
        <taxon>Chromatiaceae</taxon>
        <taxon>Thiorhodococcus</taxon>
    </lineage>
</organism>
<keyword evidence="4" id="KW-1185">Reference proteome</keyword>
<name>A0ABW4Y7X7_9GAMM</name>
<evidence type="ECO:0000313" key="3">
    <source>
        <dbReference type="EMBL" id="MFD2112266.1"/>
    </source>
</evidence>
<dbReference type="Pfam" id="PF13501">
    <property type="entry name" value="SoxY"/>
    <property type="match status" value="1"/>
</dbReference>
<evidence type="ECO:0000259" key="1">
    <source>
        <dbReference type="Pfam" id="PF08770"/>
    </source>
</evidence>
<dbReference type="InterPro" id="IPR030831">
    <property type="entry name" value="Fuse-rel_SoxYZ"/>
</dbReference>
<dbReference type="SUPFAM" id="SSF81296">
    <property type="entry name" value="E set domains"/>
    <property type="match status" value="1"/>
</dbReference>
<dbReference type="InterPro" id="IPR014756">
    <property type="entry name" value="Ig_E-set"/>
</dbReference>
<feature type="domain" description="Sulphur oxidation protein SoxZ" evidence="1">
    <location>
        <begin position="163"/>
        <end position="242"/>
    </location>
</feature>
<dbReference type="InterPro" id="IPR038162">
    <property type="entry name" value="SoxY_sf"/>
</dbReference>
<dbReference type="NCBIfam" id="TIGR04557">
    <property type="entry name" value="fuse_rel_SoxYZ"/>
    <property type="match status" value="1"/>
</dbReference>
<feature type="domain" description="Ig-like SoxY" evidence="2">
    <location>
        <begin position="28"/>
        <end position="131"/>
    </location>
</feature>
<reference evidence="4" key="1">
    <citation type="journal article" date="2019" name="Int. J. Syst. Evol. Microbiol.">
        <title>The Global Catalogue of Microorganisms (GCM) 10K type strain sequencing project: providing services to taxonomists for standard genome sequencing and annotation.</title>
        <authorList>
            <consortium name="The Broad Institute Genomics Platform"/>
            <consortium name="The Broad Institute Genome Sequencing Center for Infectious Disease"/>
            <person name="Wu L."/>
            <person name="Ma J."/>
        </authorList>
    </citation>
    <scope>NUCLEOTIDE SEQUENCE [LARGE SCALE GENOMIC DNA]</scope>
    <source>
        <strain evidence="4">KACC 12597</strain>
    </source>
</reference>
<protein>
    <submittedName>
        <fullName evidence="3">Quinoprotein dehydrogenase-associated SoxYZ-like carrier</fullName>
    </submittedName>
</protein>
<dbReference type="RefSeq" id="WP_386026409.1">
    <property type="nucleotide sequence ID" value="NZ_JBHUHX010000022.1"/>
</dbReference>
<evidence type="ECO:0000259" key="2">
    <source>
        <dbReference type="Pfam" id="PF13501"/>
    </source>
</evidence>
<dbReference type="InterPro" id="IPR013783">
    <property type="entry name" value="Ig-like_fold"/>
</dbReference>
<comment type="caution">
    <text evidence="3">The sequence shown here is derived from an EMBL/GenBank/DDBJ whole genome shotgun (WGS) entry which is preliminary data.</text>
</comment>
<proteinExistence type="predicted"/>
<dbReference type="Gene3D" id="2.60.40.10">
    <property type="entry name" value="Immunoglobulins"/>
    <property type="match status" value="1"/>
</dbReference>
<evidence type="ECO:0000313" key="4">
    <source>
        <dbReference type="Proteomes" id="UP001597337"/>
    </source>
</evidence>
<dbReference type="InterPro" id="IPR014880">
    <property type="entry name" value="SoxZ_dom"/>
</dbReference>